<dbReference type="PANTHER" id="PTHR21576">
    <property type="entry name" value="UNCHARACTERIZED NODULIN-LIKE PROTEIN"/>
    <property type="match status" value="1"/>
</dbReference>
<dbReference type="PANTHER" id="PTHR21576:SF84">
    <property type="entry name" value="FAMILY PROTEIN, PUTATIVE, EXPRESSED-RELATED"/>
    <property type="match status" value="1"/>
</dbReference>
<evidence type="ECO:0000313" key="8">
    <source>
        <dbReference type="Proteomes" id="UP001085076"/>
    </source>
</evidence>
<feature type="transmembrane region" description="Helical" evidence="5">
    <location>
        <begin position="281"/>
        <end position="302"/>
    </location>
</feature>
<evidence type="ECO:0000259" key="6">
    <source>
        <dbReference type="Pfam" id="PF23262"/>
    </source>
</evidence>
<dbReference type="InterPro" id="IPR036259">
    <property type="entry name" value="MFS_trans_sf"/>
</dbReference>
<reference evidence="7" key="2">
    <citation type="journal article" date="2022" name="Hortic Res">
        <title>The genome of Dioscorea zingiberensis sheds light on the biosynthesis, origin and evolution of the medicinally important diosgenin saponins.</title>
        <authorList>
            <person name="Li Y."/>
            <person name="Tan C."/>
            <person name="Li Z."/>
            <person name="Guo J."/>
            <person name="Li S."/>
            <person name="Chen X."/>
            <person name="Wang C."/>
            <person name="Dai X."/>
            <person name="Yang H."/>
            <person name="Song W."/>
            <person name="Hou L."/>
            <person name="Xu J."/>
            <person name="Tong Z."/>
            <person name="Xu A."/>
            <person name="Yuan X."/>
            <person name="Wang W."/>
            <person name="Yang Q."/>
            <person name="Chen L."/>
            <person name="Sun Z."/>
            <person name="Wang K."/>
            <person name="Pan B."/>
            <person name="Chen J."/>
            <person name="Bao Y."/>
            <person name="Liu F."/>
            <person name="Qi X."/>
            <person name="Gang D.R."/>
            <person name="Wen J."/>
            <person name="Li J."/>
        </authorList>
    </citation>
    <scope>NUCLEOTIDE SEQUENCE</scope>
    <source>
        <strain evidence="7">Dzin_1.0</strain>
    </source>
</reference>
<dbReference type="EMBL" id="JAGGNH010000007">
    <property type="protein sequence ID" value="KAJ0967348.1"/>
    <property type="molecule type" value="Genomic_DNA"/>
</dbReference>
<keyword evidence="4 5" id="KW-0472">Membrane</keyword>
<name>A0A9D5C6X3_9LILI</name>
<dbReference type="SUPFAM" id="SSF103473">
    <property type="entry name" value="MFS general substrate transporter"/>
    <property type="match status" value="1"/>
</dbReference>
<sequence>MVIIIVEKKVTFSHLEHIVSAAILILILFLPLISVVKAELSSKKQNQKQIESPSTVSVIMRDEEKETIKMNMITRMRNTFKAPKKGEDYTILQALASIDMMLLFFITISGIGGTLTAIDNMGQIGESLGYSTRSTSTFVSLLSVWNYLGRVTAGFSSEILLDKFKLPRPLIFTLVLILASVGHLLIAFGPPGSLYAAMIIVGFCTGAQWSLLFAVISEVFGLKYYSTLYNVGAAASPLGSYIFNVKVAGSLYDREAAKQNVQLAGSLSKNLKCIGVQCFKLSFLIIAGSTMLGAAASLVLVWRTREFYGGDIYAKFRGEKQEDNQEIKTVTEE</sequence>
<keyword evidence="2 5" id="KW-0812">Transmembrane</keyword>
<proteinExistence type="predicted"/>
<feature type="transmembrane region" description="Helical" evidence="5">
    <location>
        <begin position="94"/>
        <end position="118"/>
    </location>
</feature>
<keyword evidence="8" id="KW-1185">Reference proteome</keyword>
<feature type="transmembrane region" description="Helical" evidence="5">
    <location>
        <begin position="18"/>
        <end position="36"/>
    </location>
</feature>
<feature type="domain" description="NFD4 C-terminal" evidence="6">
    <location>
        <begin position="94"/>
        <end position="308"/>
    </location>
</feature>
<evidence type="ECO:0000256" key="4">
    <source>
        <dbReference type="ARBA" id="ARBA00023136"/>
    </source>
</evidence>
<keyword evidence="3 5" id="KW-1133">Transmembrane helix</keyword>
<dbReference type="AlphaFoldDB" id="A0A9D5C6X3"/>
<feature type="transmembrane region" description="Helical" evidence="5">
    <location>
        <begin position="194"/>
        <end position="216"/>
    </location>
</feature>
<reference evidence="7" key="1">
    <citation type="submission" date="2021-03" db="EMBL/GenBank/DDBJ databases">
        <authorList>
            <person name="Li Z."/>
            <person name="Yang C."/>
        </authorList>
    </citation>
    <scope>NUCLEOTIDE SEQUENCE</scope>
    <source>
        <strain evidence="7">Dzin_1.0</strain>
        <tissue evidence="7">Leaf</tissue>
    </source>
</reference>
<dbReference type="GO" id="GO:0016020">
    <property type="term" value="C:membrane"/>
    <property type="evidence" value="ECO:0007669"/>
    <property type="project" value="UniProtKB-SubCell"/>
</dbReference>
<dbReference type="Proteomes" id="UP001085076">
    <property type="component" value="Miscellaneous, Linkage group lg07"/>
</dbReference>
<gene>
    <name evidence="7" type="ORF">J5N97_024265</name>
</gene>
<comment type="caution">
    <text evidence="7">The sequence shown here is derived from an EMBL/GenBank/DDBJ whole genome shotgun (WGS) entry which is preliminary data.</text>
</comment>
<dbReference type="Pfam" id="PF23262">
    <property type="entry name" value="NFD4_C"/>
    <property type="match status" value="1"/>
</dbReference>
<dbReference type="Gene3D" id="1.20.1250.20">
    <property type="entry name" value="MFS general substrate transporter like domains"/>
    <property type="match status" value="1"/>
</dbReference>
<dbReference type="InterPro" id="IPR056555">
    <property type="entry name" value="NFD4_C"/>
</dbReference>
<protein>
    <recommendedName>
        <fullName evidence="6">NFD4 C-terminal domain-containing protein</fullName>
    </recommendedName>
</protein>
<evidence type="ECO:0000256" key="5">
    <source>
        <dbReference type="SAM" id="Phobius"/>
    </source>
</evidence>
<comment type="subcellular location">
    <subcellularLocation>
        <location evidence="1">Membrane</location>
        <topology evidence="1">Multi-pass membrane protein</topology>
    </subcellularLocation>
</comment>
<feature type="transmembrane region" description="Helical" evidence="5">
    <location>
        <begin position="169"/>
        <end position="188"/>
    </location>
</feature>
<evidence type="ECO:0000313" key="7">
    <source>
        <dbReference type="EMBL" id="KAJ0967348.1"/>
    </source>
</evidence>
<organism evidence="7 8">
    <name type="scientific">Dioscorea zingiberensis</name>
    <dbReference type="NCBI Taxonomy" id="325984"/>
    <lineage>
        <taxon>Eukaryota</taxon>
        <taxon>Viridiplantae</taxon>
        <taxon>Streptophyta</taxon>
        <taxon>Embryophyta</taxon>
        <taxon>Tracheophyta</taxon>
        <taxon>Spermatophyta</taxon>
        <taxon>Magnoliopsida</taxon>
        <taxon>Liliopsida</taxon>
        <taxon>Dioscoreales</taxon>
        <taxon>Dioscoreaceae</taxon>
        <taxon>Dioscorea</taxon>
    </lineage>
</organism>
<evidence type="ECO:0000256" key="2">
    <source>
        <dbReference type="ARBA" id="ARBA00022692"/>
    </source>
</evidence>
<accession>A0A9D5C6X3</accession>
<evidence type="ECO:0000256" key="1">
    <source>
        <dbReference type="ARBA" id="ARBA00004141"/>
    </source>
</evidence>
<dbReference type="OrthoDB" id="410267at2759"/>
<evidence type="ECO:0000256" key="3">
    <source>
        <dbReference type="ARBA" id="ARBA00022989"/>
    </source>
</evidence>